<comment type="caution">
    <text evidence="1">The sequence shown here is derived from an EMBL/GenBank/DDBJ whole genome shotgun (WGS) entry which is preliminary data.</text>
</comment>
<proteinExistence type="predicted"/>
<organism evidence="1 2">
    <name type="scientific">Mucuna pruriens</name>
    <name type="common">Velvet bean</name>
    <name type="synonym">Dolichos pruriens</name>
    <dbReference type="NCBI Taxonomy" id="157652"/>
    <lineage>
        <taxon>Eukaryota</taxon>
        <taxon>Viridiplantae</taxon>
        <taxon>Streptophyta</taxon>
        <taxon>Embryophyta</taxon>
        <taxon>Tracheophyta</taxon>
        <taxon>Spermatophyta</taxon>
        <taxon>Magnoliopsida</taxon>
        <taxon>eudicotyledons</taxon>
        <taxon>Gunneridae</taxon>
        <taxon>Pentapetalae</taxon>
        <taxon>rosids</taxon>
        <taxon>fabids</taxon>
        <taxon>Fabales</taxon>
        <taxon>Fabaceae</taxon>
        <taxon>Papilionoideae</taxon>
        <taxon>50 kb inversion clade</taxon>
        <taxon>NPAAA clade</taxon>
        <taxon>indigoferoid/millettioid clade</taxon>
        <taxon>Phaseoleae</taxon>
        <taxon>Mucuna</taxon>
    </lineage>
</organism>
<dbReference type="OrthoDB" id="671439at2759"/>
<evidence type="ECO:0000313" key="2">
    <source>
        <dbReference type="Proteomes" id="UP000257109"/>
    </source>
</evidence>
<dbReference type="Gene3D" id="3.40.50.1110">
    <property type="entry name" value="SGNH hydrolase"/>
    <property type="match status" value="1"/>
</dbReference>
<dbReference type="InterPro" id="IPR036514">
    <property type="entry name" value="SGNH_hydro_sf"/>
</dbReference>
<keyword evidence="2" id="KW-1185">Reference proteome</keyword>
<dbReference type="EMBL" id="QJKJ01005189">
    <property type="protein sequence ID" value="RDX91167.1"/>
    <property type="molecule type" value="Genomic_DNA"/>
</dbReference>
<sequence>MDGVDVALRGYSGYNTRWVLKVFPAKQDGDGGIDRAPVAITVFFGVNNACLPNRYAAFLDDLDRSPLAFGADTVAMHVAKVYVKVHFYEILLWDWEGSVGYARKKGFWKRPSFTLVVVRSEKSGASLRIKTSAEHSSMEGYQKNLAIGKDKYTRPSFAVKRWPTTHVILITPPTMDDEARVKYGFSGLQFFMLYPHANEEYTQGLPERTNEAAGEYARACIAVCGRRMRSPSLDKTIFEEC</sequence>
<feature type="non-terminal residue" evidence="1">
    <location>
        <position position="1"/>
    </location>
</feature>
<dbReference type="PANTHER" id="PTHR14209">
    <property type="entry name" value="ISOAMYL ACETATE-HYDROLYZING ESTERASE 1"/>
    <property type="match status" value="1"/>
</dbReference>
<dbReference type="PANTHER" id="PTHR14209:SF19">
    <property type="entry name" value="ISOAMYL ACETATE-HYDROLYZING ESTERASE 1 HOMOLOG"/>
    <property type="match status" value="1"/>
</dbReference>
<dbReference type="STRING" id="157652.A0A371GKU2"/>
<accession>A0A371GKU2</accession>
<reference evidence="1" key="1">
    <citation type="submission" date="2018-05" db="EMBL/GenBank/DDBJ databases">
        <title>Draft genome of Mucuna pruriens seed.</title>
        <authorList>
            <person name="Nnadi N.E."/>
            <person name="Vos R."/>
            <person name="Hasami M.H."/>
            <person name="Devisetty U.K."/>
            <person name="Aguiy J.C."/>
        </authorList>
    </citation>
    <scope>NUCLEOTIDE SEQUENCE [LARGE SCALE GENOMIC DNA]</scope>
    <source>
        <strain evidence="1">JCA_2017</strain>
    </source>
</reference>
<evidence type="ECO:0000313" key="1">
    <source>
        <dbReference type="EMBL" id="RDX91167.1"/>
    </source>
</evidence>
<gene>
    <name evidence="1" type="ORF">CR513_26883</name>
</gene>
<protein>
    <submittedName>
        <fullName evidence="1">GDSL esterase/lipase</fullName>
    </submittedName>
</protein>
<dbReference type="Proteomes" id="UP000257109">
    <property type="component" value="Unassembled WGS sequence"/>
</dbReference>
<name>A0A371GKU2_MUCPR</name>
<dbReference type="AlphaFoldDB" id="A0A371GKU2"/>
<dbReference type="InterPro" id="IPR045136">
    <property type="entry name" value="Iah1-like"/>
</dbReference>
<dbReference type="SUPFAM" id="SSF52266">
    <property type="entry name" value="SGNH hydrolase"/>
    <property type="match status" value="1"/>
</dbReference>